<dbReference type="OrthoDB" id="669538at2759"/>
<dbReference type="InterPro" id="IPR036296">
    <property type="entry name" value="SKP1-like_dim_sf"/>
</dbReference>
<dbReference type="GO" id="GO:0006511">
    <property type="term" value="P:ubiquitin-dependent protein catabolic process"/>
    <property type="evidence" value="ECO:0007669"/>
    <property type="project" value="InterPro"/>
</dbReference>
<evidence type="ECO:0000313" key="7">
    <source>
        <dbReference type="EMBL" id="KAJ1685355.1"/>
    </source>
</evidence>
<dbReference type="InterPro" id="IPR016073">
    <property type="entry name" value="Skp1_comp_POZ"/>
</dbReference>
<dbReference type="SMART" id="SM00512">
    <property type="entry name" value="Skp1"/>
    <property type="match status" value="1"/>
</dbReference>
<dbReference type="GO" id="GO:0016567">
    <property type="term" value="P:protein ubiquitination"/>
    <property type="evidence" value="ECO:0007669"/>
    <property type="project" value="UniProtKB-UniRule"/>
</dbReference>
<gene>
    <name evidence="7" type="ORF">LUZ63_016745</name>
</gene>
<name>A0A9Q0C0Q1_9POAL</name>
<evidence type="ECO:0000256" key="3">
    <source>
        <dbReference type="ARBA" id="ARBA00022786"/>
    </source>
</evidence>
<evidence type="ECO:0000256" key="1">
    <source>
        <dbReference type="ARBA" id="ARBA00004906"/>
    </source>
</evidence>
<dbReference type="InterPro" id="IPR016897">
    <property type="entry name" value="SKP1"/>
</dbReference>
<keyword evidence="8" id="KW-1185">Reference proteome</keyword>
<dbReference type="SUPFAM" id="SSF54695">
    <property type="entry name" value="POZ domain"/>
    <property type="match status" value="1"/>
</dbReference>
<dbReference type="Gene3D" id="3.30.710.10">
    <property type="entry name" value="Potassium Channel Kv1.1, Chain A"/>
    <property type="match status" value="1"/>
</dbReference>
<keyword evidence="3 4" id="KW-0833">Ubl conjugation pathway</keyword>
<evidence type="ECO:0000259" key="5">
    <source>
        <dbReference type="Pfam" id="PF01466"/>
    </source>
</evidence>
<dbReference type="SUPFAM" id="SSF81382">
    <property type="entry name" value="Skp1 dimerisation domain-like"/>
    <property type="match status" value="1"/>
</dbReference>
<feature type="domain" description="SKP1 component dimerisation" evidence="5">
    <location>
        <begin position="124"/>
        <end position="170"/>
    </location>
</feature>
<evidence type="ECO:0000256" key="2">
    <source>
        <dbReference type="ARBA" id="ARBA00009993"/>
    </source>
</evidence>
<dbReference type="FunFam" id="3.30.710.10:FF:000026">
    <property type="entry name" value="E3 ubiquitin ligase complex SCF subunit"/>
    <property type="match status" value="1"/>
</dbReference>
<organism evidence="7 8">
    <name type="scientific">Rhynchospora breviuscula</name>
    <dbReference type="NCBI Taxonomy" id="2022672"/>
    <lineage>
        <taxon>Eukaryota</taxon>
        <taxon>Viridiplantae</taxon>
        <taxon>Streptophyta</taxon>
        <taxon>Embryophyta</taxon>
        <taxon>Tracheophyta</taxon>
        <taxon>Spermatophyta</taxon>
        <taxon>Magnoliopsida</taxon>
        <taxon>Liliopsida</taxon>
        <taxon>Poales</taxon>
        <taxon>Cyperaceae</taxon>
        <taxon>Cyperoideae</taxon>
        <taxon>Rhynchosporeae</taxon>
        <taxon>Rhynchospora</taxon>
    </lineage>
</organism>
<dbReference type="Pfam" id="PF03931">
    <property type="entry name" value="Skp1_POZ"/>
    <property type="match status" value="1"/>
</dbReference>
<dbReference type="EMBL" id="JAMQYH010000005">
    <property type="protein sequence ID" value="KAJ1685355.1"/>
    <property type="molecule type" value="Genomic_DNA"/>
</dbReference>
<evidence type="ECO:0000313" key="8">
    <source>
        <dbReference type="Proteomes" id="UP001151287"/>
    </source>
</evidence>
<dbReference type="InterPro" id="IPR016072">
    <property type="entry name" value="Skp1_comp_dimer"/>
</dbReference>
<evidence type="ECO:0000256" key="4">
    <source>
        <dbReference type="PIRNR" id="PIRNR028729"/>
    </source>
</evidence>
<dbReference type="GO" id="GO:0009867">
    <property type="term" value="P:jasmonic acid mediated signaling pathway"/>
    <property type="evidence" value="ECO:0007669"/>
    <property type="project" value="UniProtKB-ARBA"/>
</dbReference>
<comment type="pathway">
    <text evidence="1 4">Protein modification; protein ubiquitination.</text>
</comment>
<evidence type="ECO:0000259" key="6">
    <source>
        <dbReference type="Pfam" id="PF03931"/>
    </source>
</evidence>
<comment type="subunit">
    <text evidence="4">Part of a SCF (SKP1-cullin-F-box) protein ligase complex.</text>
</comment>
<sequence length="175" mass="19671">MARSSTENMIALTSSDREEFVVNEKVARECATIRNMMEDDCVIINFPLPNVTSKTLSKVIEYCQKHVAEAEKIAAETAEEGSSSARAAPKANKDLEDWDKAFVNVDVYTLFDLILAANYLNVSGLLDLTIRTAANLIKGKSPEQIRKTFHIQNDLSLEEENKIRNQNPWAFDESE</sequence>
<dbReference type="PIRSF" id="PIRSF028729">
    <property type="entry name" value="E3_ubiquit_lig_SCF_Skp"/>
    <property type="match status" value="1"/>
</dbReference>
<dbReference type="Pfam" id="PF01466">
    <property type="entry name" value="Skp1"/>
    <property type="match status" value="1"/>
</dbReference>
<dbReference type="PANTHER" id="PTHR11165">
    <property type="entry name" value="SKP1"/>
    <property type="match status" value="1"/>
</dbReference>
<dbReference type="InterPro" id="IPR011333">
    <property type="entry name" value="SKP1/BTB/POZ_sf"/>
</dbReference>
<reference evidence="7" key="1">
    <citation type="journal article" date="2022" name="Cell">
        <title>Repeat-based holocentromeres influence genome architecture and karyotype evolution.</title>
        <authorList>
            <person name="Hofstatter P.G."/>
            <person name="Thangavel G."/>
            <person name="Lux T."/>
            <person name="Neumann P."/>
            <person name="Vondrak T."/>
            <person name="Novak P."/>
            <person name="Zhang M."/>
            <person name="Costa L."/>
            <person name="Castellani M."/>
            <person name="Scott A."/>
            <person name="Toegelov H."/>
            <person name="Fuchs J."/>
            <person name="Mata-Sucre Y."/>
            <person name="Dias Y."/>
            <person name="Vanzela A.L.L."/>
            <person name="Huettel B."/>
            <person name="Almeida C.C.S."/>
            <person name="Simkova H."/>
            <person name="Souza G."/>
            <person name="Pedrosa-Harand A."/>
            <person name="Macas J."/>
            <person name="Mayer K.F.X."/>
            <person name="Houben A."/>
            <person name="Marques A."/>
        </authorList>
    </citation>
    <scope>NUCLEOTIDE SEQUENCE</scope>
    <source>
        <strain evidence="7">RhyBre1mFocal</strain>
    </source>
</reference>
<proteinExistence type="inferred from homology"/>
<feature type="domain" description="SKP1 component POZ" evidence="6">
    <location>
        <begin position="8"/>
        <end position="67"/>
    </location>
</feature>
<protein>
    <recommendedName>
        <fullName evidence="4">SKP1-like protein</fullName>
    </recommendedName>
</protein>
<dbReference type="AlphaFoldDB" id="A0A9Q0C0Q1"/>
<comment type="caution">
    <text evidence="7">The sequence shown here is derived from an EMBL/GenBank/DDBJ whole genome shotgun (WGS) entry which is preliminary data.</text>
</comment>
<accession>A0A9Q0C0Q1</accession>
<dbReference type="CDD" id="cd18322">
    <property type="entry name" value="BTB_POZ_SKP1"/>
    <property type="match status" value="1"/>
</dbReference>
<comment type="function">
    <text evidence="4">Involved in ubiquitination and subsequent proteasomal degradation of target proteins. Together with CUL1, RBX1 and a F-box protein, it forms a SCF E3 ubiquitin ligase complex. The functional specificity of this complex depends on the type of F-box protein. In the SCF complex, it serves as an adapter that links the F-box protein to CUL1.</text>
</comment>
<dbReference type="Proteomes" id="UP001151287">
    <property type="component" value="Unassembled WGS sequence"/>
</dbReference>
<dbReference type="InterPro" id="IPR001232">
    <property type="entry name" value="SKP1-like"/>
</dbReference>
<comment type="similarity">
    <text evidence="2 4">Belongs to the SKP1 family.</text>
</comment>